<dbReference type="EMBL" id="CADCSZ010000141">
    <property type="protein sequence ID" value="CAA9250647.1"/>
    <property type="molecule type" value="Genomic_DNA"/>
</dbReference>
<organism evidence="8">
    <name type="scientific">uncultured Acidimicrobiales bacterium</name>
    <dbReference type="NCBI Taxonomy" id="310071"/>
    <lineage>
        <taxon>Bacteria</taxon>
        <taxon>Bacillati</taxon>
        <taxon>Actinomycetota</taxon>
        <taxon>Acidimicrobiia</taxon>
        <taxon>Acidimicrobiales</taxon>
        <taxon>environmental samples</taxon>
    </lineage>
</organism>
<feature type="domain" description="ComEC/Rec2-related protein" evidence="7">
    <location>
        <begin position="199"/>
        <end position="448"/>
    </location>
</feature>
<dbReference type="PANTHER" id="PTHR30619">
    <property type="entry name" value="DNA INTERNALIZATION/COMPETENCE PROTEIN COMEC/REC2"/>
    <property type="match status" value="1"/>
</dbReference>
<evidence type="ECO:0000256" key="1">
    <source>
        <dbReference type="ARBA" id="ARBA00004651"/>
    </source>
</evidence>
<dbReference type="InterPro" id="IPR004477">
    <property type="entry name" value="ComEC_N"/>
</dbReference>
<dbReference type="NCBIfam" id="TIGR00360">
    <property type="entry name" value="ComEC_N-term"/>
    <property type="match status" value="1"/>
</dbReference>
<dbReference type="GO" id="GO:0005886">
    <property type="term" value="C:plasma membrane"/>
    <property type="evidence" value="ECO:0007669"/>
    <property type="project" value="UniProtKB-SubCell"/>
</dbReference>
<keyword evidence="2" id="KW-1003">Cell membrane</keyword>
<accession>A0A6J4IFH9</accession>
<evidence type="ECO:0000256" key="5">
    <source>
        <dbReference type="ARBA" id="ARBA00023136"/>
    </source>
</evidence>
<dbReference type="InterPro" id="IPR052159">
    <property type="entry name" value="Competence_DNA_uptake"/>
</dbReference>
<feature type="transmembrane region" description="Helical" evidence="6">
    <location>
        <begin position="347"/>
        <end position="371"/>
    </location>
</feature>
<feature type="transmembrane region" description="Helical" evidence="6">
    <location>
        <begin position="46"/>
        <end position="65"/>
    </location>
</feature>
<evidence type="ECO:0000256" key="6">
    <source>
        <dbReference type="SAM" id="Phobius"/>
    </source>
</evidence>
<gene>
    <name evidence="8" type="ORF">AVDCRST_MAG76-2256</name>
</gene>
<feature type="transmembrane region" description="Helical" evidence="6">
    <location>
        <begin position="251"/>
        <end position="267"/>
    </location>
</feature>
<evidence type="ECO:0000313" key="8">
    <source>
        <dbReference type="EMBL" id="CAA9250647.1"/>
    </source>
</evidence>
<feature type="transmembrane region" description="Helical" evidence="6">
    <location>
        <begin position="383"/>
        <end position="409"/>
    </location>
</feature>
<evidence type="ECO:0000259" key="7">
    <source>
        <dbReference type="Pfam" id="PF03772"/>
    </source>
</evidence>
<comment type="subcellular location">
    <subcellularLocation>
        <location evidence="1">Cell membrane</location>
        <topology evidence="1">Multi-pass membrane protein</topology>
    </subcellularLocation>
</comment>
<feature type="transmembrane region" description="Helical" evidence="6">
    <location>
        <begin position="319"/>
        <end position="335"/>
    </location>
</feature>
<reference evidence="8" key="1">
    <citation type="submission" date="2020-02" db="EMBL/GenBank/DDBJ databases">
        <authorList>
            <person name="Meier V. D."/>
        </authorList>
    </citation>
    <scope>NUCLEOTIDE SEQUENCE</scope>
    <source>
        <strain evidence="8">AVDCRST_MAG76</strain>
    </source>
</reference>
<evidence type="ECO:0000256" key="2">
    <source>
        <dbReference type="ARBA" id="ARBA00022475"/>
    </source>
</evidence>
<dbReference type="Pfam" id="PF03772">
    <property type="entry name" value="Competence"/>
    <property type="match status" value="1"/>
</dbReference>
<evidence type="ECO:0000256" key="4">
    <source>
        <dbReference type="ARBA" id="ARBA00022989"/>
    </source>
</evidence>
<feature type="transmembrane region" description="Helical" evidence="6">
    <location>
        <begin position="462"/>
        <end position="479"/>
    </location>
</feature>
<name>A0A6J4IFH9_9ACTN</name>
<dbReference type="PANTHER" id="PTHR30619:SF7">
    <property type="entry name" value="BETA-LACTAMASE DOMAIN PROTEIN"/>
    <property type="match status" value="1"/>
</dbReference>
<dbReference type="AlphaFoldDB" id="A0A6J4IFH9"/>
<evidence type="ECO:0000256" key="3">
    <source>
        <dbReference type="ARBA" id="ARBA00022692"/>
    </source>
</evidence>
<sequence length="598" mass="60349">MEDRHCVVLAVLVAVGALVARSMPAAGAGRPALLLAGVGCVVAAAASRPLLLALGALVLAGVLGARSWAGLEPPRPAAWTGTATLATDPIPGGGAIRTQLRLAGGRHVDALAFGGAAGGCLRPLLAGERVEVSGRLAPPAEGSRERLAARHVSARFTIATCRPAGSGPPWVRAANSLRRVLARGATALPEDRRGLWSGLVVGDDRDEPAQVEADFQAAGLTHLLAVSGQNVAFTLAAAGPLLRRLGLRGRFAAALGVLGLFGIAVRWEPSVLRATAMAGLALLAGVLGVEASPLRLVSLAVAGLILVDPMLVHRLGFRLSVAAVVGLALWARPVAARLPGPAVLRDAVAATLAAQAATAPFLLAFGGLAPASVPANALAVPAAGLVMVWGLTGGLAAGLLGGWFAWILHLPSRFLLGWLVAVSGAAARLPLTPVGAGPLLVAAGLVWWAVRRSEGGRVSRGLGLAAAAVLLVPSVLAAANGPGDLADDRPAFGLRLWRAQGSTVVALDGGDPARVLSALRARRVGRIDLVVATRTGPRVLAPLAAVLDRHDVVALVGPARLDVAGLRPFPVGAKMSAGPFTVTSGLAGAVDVQRLPRS</sequence>
<keyword evidence="3 6" id="KW-0812">Transmembrane</keyword>
<feature type="transmembrane region" description="Helical" evidence="6">
    <location>
        <begin position="429"/>
        <end position="450"/>
    </location>
</feature>
<keyword evidence="5 6" id="KW-0472">Membrane</keyword>
<proteinExistence type="predicted"/>
<feature type="transmembrane region" description="Helical" evidence="6">
    <location>
        <begin position="279"/>
        <end position="307"/>
    </location>
</feature>
<protein>
    <recommendedName>
        <fullName evidence="7">ComEC/Rec2-related protein domain-containing protein</fullName>
    </recommendedName>
</protein>
<keyword evidence="4 6" id="KW-1133">Transmembrane helix</keyword>